<dbReference type="PANTHER" id="PTHR42948">
    <property type="entry name" value="TRANSPORTER"/>
    <property type="match status" value="1"/>
</dbReference>
<dbReference type="CDD" id="cd10336">
    <property type="entry name" value="SLC6sbd_Tyt1-Like"/>
    <property type="match status" value="1"/>
</dbReference>
<dbReference type="NCBIfam" id="NF037979">
    <property type="entry name" value="Na_transp"/>
    <property type="match status" value="1"/>
</dbReference>
<dbReference type="PRINTS" id="PR00176">
    <property type="entry name" value="NANEUSMPORT"/>
</dbReference>
<protein>
    <submittedName>
        <fullName evidence="7">Sodium-dependent transporter</fullName>
    </submittedName>
</protein>
<proteinExistence type="predicted"/>
<feature type="transmembrane region" description="Helical" evidence="6">
    <location>
        <begin position="380"/>
        <end position="398"/>
    </location>
</feature>
<dbReference type="InterPro" id="IPR000175">
    <property type="entry name" value="Na/ntran_symport"/>
</dbReference>
<name>A0A968GDK7_9SPIO</name>
<dbReference type="PANTHER" id="PTHR42948:SF1">
    <property type="entry name" value="TRANSPORTER"/>
    <property type="match status" value="1"/>
</dbReference>
<dbReference type="InterPro" id="IPR047218">
    <property type="entry name" value="YocR/YhdH-like"/>
</dbReference>
<comment type="caution">
    <text evidence="7">The sequence shown here is derived from an EMBL/GenBank/DDBJ whole genome shotgun (WGS) entry which is preliminary data.</text>
</comment>
<feature type="transmembrane region" description="Helical" evidence="6">
    <location>
        <begin position="419"/>
        <end position="437"/>
    </location>
</feature>
<dbReference type="InterPro" id="IPR037272">
    <property type="entry name" value="SNS_sf"/>
</dbReference>
<keyword evidence="4 6" id="KW-1133">Transmembrane helix</keyword>
<evidence type="ECO:0000256" key="6">
    <source>
        <dbReference type="SAM" id="Phobius"/>
    </source>
</evidence>
<dbReference type="Pfam" id="PF00209">
    <property type="entry name" value="SNF"/>
    <property type="match status" value="2"/>
</dbReference>
<evidence type="ECO:0000256" key="5">
    <source>
        <dbReference type="ARBA" id="ARBA00023136"/>
    </source>
</evidence>
<feature type="transmembrane region" description="Helical" evidence="6">
    <location>
        <begin position="246"/>
        <end position="272"/>
    </location>
</feature>
<evidence type="ECO:0000256" key="1">
    <source>
        <dbReference type="ARBA" id="ARBA00004141"/>
    </source>
</evidence>
<dbReference type="AlphaFoldDB" id="A0A968GDK7"/>
<feature type="transmembrane region" description="Helical" evidence="6">
    <location>
        <begin position="139"/>
        <end position="158"/>
    </location>
</feature>
<feature type="transmembrane region" description="Helical" evidence="6">
    <location>
        <begin position="86"/>
        <end position="114"/>
    </location>
</feature>
<feature type="transmembrane region" description="Helical" evidence="6">
    <location>
        <begin position="43"/>
        <end position="65"/>
    </location>
</feature>
<feature type="transmembrane region" description="Helical" evidence="6">
    <location>
        <begin position="339"/>
        <end position="360"/>
    </location>
</feature>
<dbReference type="Proteomes" id="UP000752013">
    <property type="component" value="Unassembled WGS sequence"/>
</dbReference>
<evidence type="ECO:0000256" key="3">
    <source>
        <dbReference type="ARBA" id="ARBA00022692"/>
    </source>
</evidence>
<keyword evidence="2" id="KW-0813">Transport</keyword>
<accession>A0A968GDK7</accession>
<dbReference type="RefSeq" id="WP_167702815.1">
    <property type="nucleotide sequence ID" value="NZ_CP118168.1"/>
</dbReference>
<evidence type="ECO:0000256" key="2">
    <source>
        <dbReference type="ARBA" id="ARBA00022448"/>
    </source>
</evidence>
<keyword evidence="3 6" id="KW-0812">Transmembrane</keyword>
<dbReference type="EMBL" id="JAATLK010000001">
    <property type="protein sequence ID" value="NIZ46345.1"/>
    <property type="molecule type" value="Genomic_DNA"/>
</dbReference>
<sequence>MASQKDEWSSHFGFLMAAIASAVGLGSIWRFPYLVGSYGGSAFIIMYTLLVIIVGVLGLAVEISIGRNGGTDAVHSYTAIEPKSKLFSYIGIITGFTVMTFYSLIGGWILHYLYKSITFSLSSLSSDHFGQFIASDAALYWQLIFIGLTSFVIMKGVSQGIEKYSKSMNILLFILIVAITIRSVTLPNSIEGIMFLINPDFTIFKDRSIWLMAIGQAFFSLSLGMTIMVTYGCYVPKSINIVKSSFVVAISTLFIAILMGFAIFPAVFALGFDPAGGTGLLFNVLPQVFTAMPFGGPIFAILFFIATFFAAITSTISLIEPVVARVIKISGLSRTRSTILVTIILITLSVPVAFSFGRLSHITIFGSNIFNSLDFVTDKILLPFNAIVTFILAGWFWKSNGFIKEITNQGTLKIPFQPIITWMIKVILPAIIGILLISNLKPMLLSIINQ</sequence>
<reference evidence="7" key="1">
    <citation type="submission" date="2020-03" db="EMBL/GenBank/DDBJ databases">
        <title>Spirochaetal bacteria isolated from arthropods constitute a novel genus Entomospira genus novum within the order Spirochaetales.</title>
        <authorList>
            <person name="Grana-Miraglia L."/>
            <person name="Sikutova S."/>
            <person name="Fingerle V."/>
            <person name="Sing A."/>
            <person name="Castillo-Ramirez S."/>
            <person name="Margos G."/>
            <person name="Rudolf I."/>
        </authorList>
    </citation>
    <scope>NUCLEOTIDE SEQUENCE</scope>
    <source>
        <strain evidence="7">BR208</strain>
    </source>
</reference>
<keyword evidence="8" id="KW-1185">Reference proteome</keyword>
<feature type="transmembrane region" description="Helical" evidence="6">
    <location>
        <begin position="209"/>
        <end position="234"/>
    </location>
</feature>
<gene>
    <name evidence="7" type="ORF">HCT46_00185</name>
</gene>
<dbReference type="PROSITE" id="PS50267">
    <property type="entry name" value="NA_NEUROTRAN_SYMP_3"/>
    <property type="match status" value="1"/>
</dbReference>
<feature type="transmembrane region" description="Helical" evidence="6">
    <location>
        <begin position="170"/>
        <end position="197"/>
    </location>
</feature>
<evidence type="ECO:0000256" key="4">
    <source>
        <dbReference type="ARBA" id="ARBA00022989"/>
    </source>
</evidence>
<evidence type="ECO:0000313" key="7">
    <source>
        <dbReference type="EMBL" id="NIZ46345.1"/>
    </source>
</evidence>
<organism evidence="7 8">
    <name type="scientific">Entomospira nematocerorum</name>
    <dbReference type="NCBI Taxonomy" id="2719987"/>
    <lineage>
        <taxon>Bacteria</taxon>
        <taxon>Pseudomonadati</taxon>
        <taxon>Spirochaetota</taxon>
        <taxon>Spirochaetia</taxon>
        <taxon>Spirochaetales</taxon>
        <taxon>Spirochaetaceae</taxon>
        <taxon>Entomospira</taxon>
    </lineage>
</organism>
<comment type="subcellular location">
    <subcellularLocation>
        <location evidence="1">Membrane</location>
        <topology evidence="1">Multi-pass membrane protein</topology>
    </subcellularLocation>
</comment>
<evidence type="ECO:0000313" key="8">
    <source>
        <dbReference type="Proteomes" id="UP000752013"/>
    </source>
</evidence>
<feature type="transmembrane region" description="Helical" evidence="6">
    <location>
        <begin position="292"/>
        <end position="319"/>
    </location>
</feature>
<keyword evidence="5 6" id="KW-0472">Membrane</keyword>
<feature type="transmembrane region" description="Helical" evidence="6">
    <location>
        <begin position="12"/>
        <end position="31"/>
    </location>
</feature>
<dbReference type="GO" id="GO:0016020">
    <property type="term" value="C:membrane"/>
    <property type="evidence" value="ECO:0007669"/>
    <property type="project" value="UniProtKB-SubCell"/>
</dbReference>
<dbReference type="SUPFAM" id="SSF161070">
    <property type="entry name" value="SNF-like"/>
    <property type="match status" value="1"/>
</dbReference>